<dbReference type="AlphaFoldDB" id="A0AA38LHU2"/>
<evidence type="ECO:0000256" key="1">
    <source>
        <dbReference type="SAM" id="Coils"/>
    </source>
</evidence>
<protein>
    <submittedName>
        <fullName evidence="2">Uncharacterized protein</fullName>
    </submittedName>
</protein>
<evidence type="ECO:0000313" key="2">
    <source>
        <dbReference type="EMBL" id="KAH9325533.1"/>
    </source>
</evidence>
<keyword evidence="3" id="KW-1185">Reference proteome</keyword>
<proteinExistence type="predicted"/>
<reference evidence="2 3" key="1">
    <citation type="journal article" date="2021" name="Nat. Plants">
        <title>The Taxus genome provides insights into paclitaxel biosynthesis.</title>
        <authorList>
            <person name="Xiong X."/>
            <person name="Gou J."/>
            <person name="Liao Q."/>
            <person name="Li Y."/>
            <person name="Zhou Q."/>
            <person name="Bi G."/>
            <person name="Li C."/>
            <person name="Du R."/>
            <person name="Wang X."/>
            <person name="Sun T."/>
            <person name="Guo L."/>
            <person name="Liang H."/>
            <person name="Lu P."/>
            <person name="Wu Y."/>
            <person name="Zhang Z."/>
            <person name="Ro D.K."/>
            <person name="Shang Y."/>
            <person name="Huang S."/>
            <person name="Yan J."/>
        </authorList>
    </citation>
    <scope>NUCLEOTIDE SEQUENCE [LARGE SCALE GENOMIC DNA]</scope>
    <source>
        <strain evidence="2">Ta-2019</strain>
    </source>
</reference>
<feature type="non-terminal residue" evidence="2">
    <location>
        <position position="76"/>
    </location>
</feature>
<organism evidence="2 3">
    <name type="scientific">Taxus chinensis</name>
    <name type="common">Chinese yew</name>
    <name type="synonym">Taxus wallichiana var. chinensis</name>
    <dbReference type="NCBI Taxonomy" id="29808"/>
    <lineage>
        <taxon>Eukaryota</taxon>
        <taxon>Viridiplantae</taxon>
        <taxon>Streptophyta</taxon>
        <taxon>Embryophyta</taxon>
        <taxon>Tracheophyta</taxon>
        <taxon>Spermatophyta</taxon>
        <taxon>Pinopsida</taxon>
        <taxon>Pinidae</taxon>
        <taxon>Conifers II</taxon>
        <taxon>Cupressales</taxon>
        <taxon>Taxaceae</taxon>
        <taxon>Taxus</taxon>
    </lineage>
</organism>
<comment type="caution">
    <text evidence="2">The sequence shown here is derived from an EMBL/GenBank/DDBJ whole genome shotgun (WGS) entry which is preliminary data.</text>
</comment>
<keyword evidence="1" id="KW-0175">Coiled coil</keyword>
<sequence length="76" mass="9222">VCKVLNKFLVEIEARLFRRNDRVRFLEEKSVKKNKDLIEKSKELKQEELIGAHLRCELKEEKVRVRELQKKIKMIT</sequence>
<feature type="non-terminal residue" evidence="2">
    <location>
        <position position="1"/>
    </location>
</feature>
<dbReference type="EMBL" id="JAHRHJ020000002">
    <property type="protein sequence ID" value="KAH9325533.1"/>
    <property type="molecule type" value="Genomic_DNA"/>
</dbReference>
<feature type="coiled-coil region" evidence="1">
    <location>
        <begin position="27"/>
        <end position="71"/>
    </location>
</feature>
<name>A0AA38LHU2_TAXCH</name>
<accession>A0AA38LHU2</accession>
<evidence type="ECO:0000313" key="3">
    <source>
        <dbReference type="Proteomes" id="UP000824469"/>
    </source>
</evidence>
<gene>
    <name evidence="2" type="ORF">KI387_005711</name>
</gene>
<dbReference type="Proteomes" id="UP000824469">
    <property type="component" value="Unassembled WGS sequence"/>
</dbReference>